<dbReference type="SUPFAM" id="SSF48452">
    <property type="entry name" value="TPR-like"/>
    <property type="match status" value="1"/>
</dbReference>
<keyword evidence="1" id="KW-0802">TPR repeat</keyword>
<dbReference type="InterPro" id="IPR001214">
    <property type="entry name" value="SET_dom"/>
</dbReference>
<feature type="repeat" description="TPR" evidence="1">
    <location>
        <begin position="295"/>
        <end position="328"/>
    </location>
</feature>
<dbReference type="InterPro" id="IPR046341">
    <property type="entry name" value="SET_dom_sf"/>
</dbReference>
<comment type="caution">
    <text evidence="4">The sequence shown here is derived from an EMBL/GenBank/DDBJ whole genome shotgun (WGS) entry which is preliminary data.</text>
</comment>
<feature type="compositionally biased region" description="Polar residues" evidence="2">
    <location>
        <begin position="602"/>
        <end position="613"/>
    </location>
</feature>
<evidence type="ECO:0000256" key="2">
    <source>
        <dbReference type="SAM" id="MobiDB-lite"/>
    </source>
</evidence>
<proteinExistence type="predicted"/>
<dbReference type="SUPFAM" id="SSF82199">
    <property type="entry name" value="SET domain"/>
    <property type="match status" value="1"/>
</dbReference>
<gene>
    <name evidence="4" type="ORF">FMAN_14620</name>
</gene>
<dbReference type="PANTHER" id="PTHR47643">
    <property type="entry name" value="TPR DOMAIN PROTEIN (AFU_ORTHOLOGUE AFUA_5G12710)"/>
    <property type="match status" value="1"/>
</dbReference>
<dbReference type="GeneID" id="65093865"/>
<dbReference type="RefSeq" id="XP_041691313.1">
    <property type="nucleotide sequence ID" value="XM_041825987.1"/>
</dbReference>
<feature type="region of interest" description="Disordered" evidence="2">
    <location>
        <begin position="588"/>
        <end position="613"/>
    </location>
</feature>
<dbReference type="EMBL" id="FCQH01000026">
    <property type="protein sequence ID" value="CVL08808.1"/>
    <property type="molecule type" value="Genomic_DNA"/>
</dbReference>
<accession>A0A1L7UDP0</accession>
<organism evidence="4 5">
    <name type="scientific">Fusarium mangiferae</name>
    <name type="common">Mango malformation disease fungus</name>
    <dbReference type="NCBI Taxonomy" id="192010"/>
    <lineage>
        <taxon>Eukaryota</taxon>
        <taxon>Fungi</taxon>
        <taxon>Dikarya</taxon>
        <taxon>Ascomycota</taxon>
        <taxon>Pezizomycotina</taxon>
        <taxon>Sordariomycetes</taxon>
        <taxon>Hypocreomycetidae</taxon>
        <taxon>Hypocreales</taxon>
        <taxon>Nectriaceae</taxon>
        <taxon>Fusarium</taxon>
        <taxon>Fusarium fujikuroi species complex</taxon>
    </lineage>
</organism>
<dbReference type="InterPro" id="IPR019734">
    <property type="entry name" value="TPR_rpt"/>
</dbReference>
<name>A0A1L7UDP0_FUSMA</name>
<dbReference type="InterPro" id="IPR053209">
    <property type="entry name" value="Gramillin-biosynth_MTr"/>
</dbReference>
<dbReference type="SMART" id="SM00317">
    <property type="entry name" value="SET"/>
    <property type="match status" value="1"/>
</dbReference>
<dbReference type="PROSITE" id="PS50005">
    <property type="entry name" value="TPR"/>
    <property type="match status" value="1"/>
</dbReference>
<feature type="domain" description="SET" evidence="3">
    <location>
        <begin position="373"/>
        <end position="552"/>
    </location>
</feature>
<dbReference type="PANTHER" id="PTHR47643:SF2">
    <property type="entry name" value="TPR DOMAIN PROTEIN (AFU_ORTHOLOGUE AFUA_5G12710)"/>
    <property type="match status" value="1"/>
</dbReference>
<evidence type="ECO:0000259" key="3">
    <source>
        <dbReference type="PROSITE" id="PS50280"/>
    </source>
</evidence>
<feature type="compositionally biased region" description="Basic and acidic residues" evidence="2">
    <location>
        <begin position="588"/>
        <end position="600"/>
    </location>
</feature>
<dbReference type="Gene3D" id="2.170.270.10">
    <property type="entry name" value="SET domain"/>
    <property type="match status" value="1"/>
</dbReference>
<dbReference type="AlphaFoldDB" id="A0A1L7UDP0"/>
<sequence length="655" mass="74422">MANNTIFMSPEESERIQHTIKDITRLREELKGQSREPTDPRSLIEQAISTSLMQEMSSAAFGFGLPRKPRETMVAYGVGKQYLPSTAKLADLQPMTIKDLRMETHHRGFFLSLRRVSPVSILQASSWAIVKCQPSDEVERLEAFLHTSQYGNNTLEIASDLVIKEPYYTLNSQGECIIRIDHPSDLMVIAISEYPESWRDKEQYSGRPDFVSPDEYKRKGNEALLRKKNYAEAYFWYTEGLKRLKSGEDCETVRKDLHRNRAHVNIQLQRFDEAISDALDSLTTGEAKDLRSLDAKAYDRAGIAAYSQGEYLKARGYFEQQERLQPDDQQPKLHLRRIDARLREESNGTYNMSKIVSNLSKTGGRPDAASYHGPTEIKNSPGAGRGLFSTRDIETNEIILCEKAFCAAWSHEVETFTALACDLREDAAIKVFPAGLHKAVVKKLLNNPSQVEKVLRLHGDYHGLGGKLQEIDGSPVIDTFQIHDIIQRNAFGLGQQTEDEDASNASTGLWIQASYINHSCIPNTKKDFVGDLIIFRATRRIAAGEEITHSYDESSDYETRNANIRRTWNFECRCQFCLVEGAESEDVKKRRRQAEDKARSFAETNNPSDTSRTMMRKAKMLRQILNETYDEKSYKGLPRRALAAIDEWLLSATTS</sequence>
<dbReference type="PROSITE" id="PS50280">
    <property type="entry name" value="SET"/>
    <property type="match status" value="1"/>
</dbReference>
<evidence type="ECO:0000313" key="4">
    <source>
        <dbReference type="EMBL" id="CVL08808.1"/>
    </source>
</evidence>
<dbReference type="Pfam" id="PF00856">
    <property type="entry name" value="SET"/>
    <property type="match status" value="1"/>
</dbReference>
<dbReference type="Proteomes" id="UP000184255">
    <property type="component" value="Unassembled WGS sequence"/>
</dbReference>
<reference evidence="5" key="1">
    <citation type="journal article" date="2016" name="Genome Biol. Evol.">
        <title>Comparative 'omics' of the Fusarium fujikuroi species complex highlights differences in genetic potential and metabolite synthesis.</title>
        <authorList>
            <person name="Niehaus E.-M."/>
            <person name="Muensterkoetter M."/>
            <person name="Proctor R.H."/>
            <person name="Brown D.W."/>
            <person name="Sharon A."/>
            <person name="Idan Y."/>
            <person name="Oren-Young L."/>
            <person name="Sieber C.M."/>
            <person name="Novak O."/>
            <person name="Pencik A."/>
            <person name="Tarkowska D."/>
            <person name="Hromadova K."/>
            <person name="Freeman S."/>
            <person name="Maymon M."/>
            <person name="Elazar M."/>
            <person name="Youssef S.A."/>
            <person name="El-Shabrawy E.S.M."/>
            <person name="Shalaby A.B.A."/>
            <person name="Houterman P."/>
            <person name="Brock N.L."/>
            <person name="Burkhardt I."/>
            <person name="Tsavkelova E.A."/>
            <person name="Dickschat J.S."/>
            <person name="Galuszka P."/>
            <person name="Gueldener U."/>
            <person name="Tudzynski B."/>
        </authorList>
    </citation>
    <scope>NUCLEOTIDE SEQUENCE [LARGE SCALE GENOMIC DNA]</scope>
    <source>
        <strain evidence="5">MRC7560</strain>
    </source>
</reference>
<keyword evidence="5" id="KW-1185">Reference proteome</keyword>
<evidence type="ECO:0000313" key="5">
    <source>
        <dbReference type="Proteomes" id="UP000184255"/>
    </source>
</evidence>
<evidence type="ECO:0000256" key="1">
    <source>
        <dbReference type="PROSITE-ProRule" id="PRU00339"/>
    </source>
</evidence>
<protein>
    <recommendedName>
        <fullName evidence="3">SET domain-containing protein</fullName>
    </recommendedName>
</protein>
<dbReference type="VEuPathDB" id="FungiDB:FMAN_14620"/>
<dbReference type="InterPro" id="IPR011990">
    <property type="entry name" value="TPR-like_helical_dom_sf"/>
</dbReference>
<dbReference type="Gene3D" id="1.25.40.10">
    <property type="entry name" value="Tetratricopeptide repeat domain"/>
    <property type="match status" value="1"/>
</dbReference>